<comment type="caution">
    <text evidence="5">The sequence shown here is derived from an EMBL/GenBank/DDBJ whole genome shotgun (WGS) entry which is preliminary data.</text>
</comment>
<feature type="region of interest" description="Disordered" evidence="2">
    <location>
        <begin position="140"/>
        <end position="190"/>
    </location>
</feature>
<feature type="domain" description="GAGE" evidence="3">
    <location>
        <begin position="110"/>
        <end position="190"/>
    </location>
</feature>
<dbReference type="EMBL" id="NDHI03003731">
    <property type="protein sequence ID" value="PNJ04727.1"/>
    <property type="molecule type" value="Genomic_DNA"/>
</dbReference>
<feature type="compositionally biased region" description="Basic and acidic residues" evidence="2">
    <location>
        <begin position="176"/>
        <end position="190"/>
    </location>
</feature>
<gene>
    <name evidence="5" type="ORF">CR201_G0052897</name>
</gene>
<dbReference type="PANTHER" id="PTHR14047">
    <property type="entry name" value="P ANTIGEN FAMILY MEMBER 5-RELATED"/>
    <property type="match status" value="1"/>
</dbReference>
<dbReference type="SMART" id="SM01379">
    <property type="entry name" value="GAGE"/>
    <property type="match status" value="1"/>
</dbReference>
<sequence>MRPEQFSEEEVEPPQPEEGEPATQSQDPAPAQQGEDEGASAGQAFLVTRTGIGDDRFTVSFACGTRAPGPGETSYPRRAVGELHLDGDWLSLHPSGLAGCTTELETGLQHDTSTSGTTLQLCSSKVTRQIISSRKTCCSLKGPEPEADSQEQVHPKTGCECEDGPDGPEVGPPNPEEVKTPEEGEKQSQC</sequence>
<dbReference type="EMBL" id="NDHI03003731">
    <property type="protein sequence ID" value="PNJ04725.1"/>
    <property type="molecule type" value="Genomic_DNA"/>
</dbReference>
<evidence type="ECO:0000313" key="5">
    <source>
        <dbReference type="EMBL" id="PNJ04726.1"/>
    </source>
</evidence>
<dbReference type="InterPro" id="IPR031320">
    <property type="entry name" value="GAGE"/>
</dbReference>
<comment type="similarity">
    <text evidence="1">Belongs to the GAGE family.</text>
</comment>
<dbReference type="Pfam" id="PF05831">
    <property type="entry name" value="GAGE"/>
    <property type="match status" value="1"/>
</dbReference>
<protein>
    <submittedName>
        <fullName evidence="4">GAGE1 isoform 2</fullName>
    </submittedName>
    <submittedName>
        <fullName evidence="5">GAGE1 isoform 3</fullName>
    </submittedName>
    <submittedName>
        <fullName evidence="6">GAGE1 isoform 4</fullName>
    </submittedName>
</protein>
<dbReference type="PANTHER" id="PTHR14047:SF30">
    <property type="entry name" value="G ANTIGEN 1-RELATED"/>
    <property type="match status" value="1"/>
</dbReference>
<reference evidence="5" key="1">
    <citation type="submission" date="2017-12" db="EMBL/GenBank/DDBJ databases">
        <title>High-resolution comparative analysis of great ape genomes.</title>
        <authorList>
            <person name="Pollen A."/>
            <person name="Hastie A."/>
            <person name="Hormozdiari F."/>
            <person name="Dougherty M."/>
            <person name="Liu R."/>
            <person name="Chaisson M."/>
            <person name="Hoppe E."/>
            <person name="Hill C."/>
            <person name="Pang A."/>
            <person name="Hillier L."/>
            <person name="Baker C."/>
            <person name="Armstrong J."/>
            <person name="Shendure J."/>
            <person name="Paten B."/>
            <person name="Wilson R."/>
            <person name="Chao H."/>
            <person name="Schneider V."/>
            <person name="Ventura M."/>
            <person name="Kronenberg Z."/>
            <person name="Murali S."/>
            <person name="Gordon D."/>
            <person name="Cantsilieris S."/>
            <person name="Munson K."/>
            <person name="Nelson B."/>
            <person name="Raja A."/>
            <person name="Underwood J."/>
            <person name="Diekhans M."/>
            <person name="Fiddes I."/>
            <person name="Haussler D."/>
            <person name="Eichler E."/>
        </authorList>
    </citation>
    <scope>NUCLEOTIDE SEQUENCE [LARGE SCALE GENOMIC DNA]</scope>
    <source>
        <strain evidence="5">Susie</strain>
    </source>
</reference>
<evidence type="ECO:0000313" key="4">
    <source>
        <dbReference type="EMBL" id="PNJ04725.1"/>
    </source>
</evidence>
<evidence type="ECO:0000259" key="3">
    <source>
        <dbReference type="SMART" id="SM01379"/>
    </source>
</evidence>
<organism evidence="5">
    <name type="scientific">Pongo abelii</name>
    <name type="common">Sumatran orangutan</name>
    <name type="synonym">Pongo pygmaeus abelii</name>
    <dbReference type="NCBI Taxonomy" id="9601"/>
    <lineage>
        <taxon>Eukaryota</taxon>
        <taxon>Metazoa</taxon>
        <taxon>Chordata</taxon>
        <taxon>Craniata</taxon>
        <taxon>Vertebrata</taxon>
        <taxon>Euteleostomi</taxon>
        <taxon>Mammalia</taxon>
        <taxon>Eutheria</taxon>
        <taxon>Euarchontoglires</taxon>
        <taxon>Primates</taxon>
        <taxon>Haplorrhini</taxon>
        <taxon>Catarrhini</taxon>
        <taxon>Hominidae</taxon>
        <taxon>Pongo</taxon>
    </lineage>
</organism>
<evidence type="ECO:0000256" key="1">
    <source>
        <dbReference type="ARBA" id="ARBA00007043"/>
    </source>
</evidence>
<proteinExistence type="inferred from homology"/>
<feature type="compositionally biased region" description="Acidic residues" evidence="2">
    <location>
        <begin position="1"/>
        <end position="20"/>
    </location>
</feature>
<feature type="region of interest" description="Disordered" evidence="2">
    <location>
        <begin position="1"/>
        <end position="47"/>
    </location>
</feature>
<evidence type="ECO:0000313" key="6">
    <source>
        <dbReference type="EMBL" id="PNJ04727.1"/>
    </source>
</evidence>
<accession>A0A2J8R8A0</accession>
<dbReference type="EMBL" id="NDHI03003731">
    <property type="protein sequence ID" value="PNJ04726.1"/>
    <property type="molecule type" value="Genomic_DNA"/>
</dbReference>
<dbReference type="STRING" id="9601.ENSPPYP00000022774"/>
<dbReference type="InterPro" id="IPR008625">
    <property type="entry name" value="GAGE_fam"/>
</dbReference>
<dbReference type="AlphaFoldDB" id="A0A2J8R8A0"/>
<evidence type="ECO:0000256" key="2">
    <source>
        <dbReference type="SAM" id="MobiDB-lite"/>
    </source>
</evidence>
<name>A0A2J8R8A0_PONAB</name>